<keyword evidence="5" id="KW-0811">Translocation</keyword>
<comment type="caution">
    <text evidence="11">The sequence shown here is derived from an EMBL/GenBank/DDBJ whole genome shotgun (WGS) entry which is preliminary data.</text>
</comment>
<dbReference type="PANTHER" id="PTHR21622">
    <property type="entry name" value="COILED-COIL-HELIX-COILED-COIL-HELIX DOMAIN CONTAINING 4"/>
    <property type="match status" value="1"/>
</dbReference>
<dbReference type="GO" id="GO:0005758">
    <property type="term" value="C:mitochondrial intermembrane space"/>
    <property type="evidence" value="ECO:0007669"/>
    <property type="project" value="TreeGrafter"/>
</dbReference>
<evidence type="ECO:0000256" key="9">
    <source>
        <dbReference type="SAM" id="MobiDB-lite"/>
    </source>
</evidence>
<keyword evidence="8" id="KW-0676">Redox-active center</keyword>
<evidence type="ECO:0000256" key="5">
    <source>
        <dbReference type="ARBA" id="ARBA00023010"/>
    </source>
</evidence>
<dbReference type="GO" id="GO:0015035">
    <property type="term" value="F:protein-disulfide reductase activity"/>
    <property type="evidence" value="ECO:0007669"/>
    <property type="project" value="InterPro"/>
</dbReference>
<organism evidence="11 12">
    <name type="scientific">Dimorphilus gyrociliatus</name>
    <dbReference type="NCBI Taxonomy" id="2664684"/>
    <lineage>
        <taxon>Eukaryota</taxon>
        <taxon>Metazoa</taxon>
        <taxon>Spiralia</taxon>
        <taxon>Lophotrochozoa</taxon>
        <taxon>Annelida</taxon>
        <taxon>Polychaeta</taxon>
        <taxon>Polychaeta incertae sedis</taxon>
        <taxon>Dinophilidae</taxon>
        <taxon>Dimorphilus</taxon>
    </lineage>
</organism>
<feature type="region of interest" description="Disordered" evidence="9">
    <location>
        <begin position="104"/>
        <end position="141"/>
    </location>
</feature>
<evidence type="ECO:0000256" key="2">
    <source>
        <dbReference type="ARBA" id="ARBA00022448"/>
    </source>
</evidence>
<evidence type="ECO:0000256" key="4">
    <source>
        <dbReference type="ARBA" id="ARBA00023002"/>
    </source>
</evidence>
<dbReference type="InterPro" id="IPR039289">
    <property type="entry name" value="CHCHD4"/>
</dbReference>
<evidence type="ECO:0000313" key="12">
    <source>
        <dbReference type="Proteomes" id="UP000549394"/>
    </source>
</evidence>
<reference evidence="11 12" key="1">
    <citation type="submission" date="2020-08" db="EMBL/GenBank/DDBJ databases">
        <authorList>
            <person name="Hejnol A."/>
        </authorList>
    </citation>
    <scope>NUCLEOTIDE SEQUENCE [LARGE SCALE GENOMIC DNA]</scope>
</reference>
<dbReference type="InterPro" id="IPR010625">
    <property type="entry name" value="CHCH"/>
</dbReference>
<dbReference type="PANTHER" id="PTHR21622:SF0">
    <property type="entry name" value="COILED-COIL-HELIX-COILED-COIL-HELIX DOMAIN CONTAINING 4"/>
    <property type="match status" value="1"/>
</dbReference>
<dbReference type="GO" id="GO:0045041">
    <property type="term" value="P:protein import into mitochondrial intermembrane space"/>
    <property type="evidence" value="ECO:0007669"/>
    <property type="project" value="InterPro"/>
</dbReference>
<dbReference type="PROSITE" id="PS51808">
    <property type="entry name" value="CHCH"/>
    <property type="match status" value="1"/>
</dbReference>
<keyword evidence="7" id="KW-1015">Disulfide bond</keyword>
<dbReference type="AlphaFoldDB" id="A0A7I8VA24"/>
<keyword evidence="3" id="KW-0653">Protein transport</keyword>
<evidence type="ECO:0000256" key="7">
    <source>
        <dbReference type="ARBA" id="ARBA00023157"/>
    </source>
</evidence>
<name>A0A7I8VA24_9ANNE</name>
<proteinExistence type="predicted"/>
<keyword evidence="6" id="KW-0496">Mitochondrion</keyword>
<evidence type="ECO:0000256" key="6">
    <source>
        <dbReference type="ARBA" id="ARBA00023128"/>
    </source>
</evidence>
<sequence length="141" mass="15602">MSYCREEGKDKIVFLEKDSAVKNDSKTMSLLPSDLEDEPGLVLENGEINWNCPCLGGMSSGPCGVPFREAFSCFHYSQADQKGSDCYEEFAKMTDCFRKYPDIYAEPDGNKEENDTEESTPDASSEQTSDETSATSDGKKS</sequence>
<evidence type="ECO:0000256" key="1">
    <source>
        <dbReference type="ARBA" id="ARBA00004173"/>
    </source>
</evidence>
<dbReference type="OrthoDB" id="7481291at2759"/>
<dbReference type="EMBL" id="CAJFCJ010000001">
    <property type="protein sequence ID" value="CAD5111423.1"/>
    <property type="molecule type" value="Genomic_DNA"/>
</dbReference>
<comment type="subcellular location">
    <subcellularLocation>
        <location evidence="1">Mitochondrion</location>
    </subcellularLocation>
</comment>
<accession>A0A7I8VA24</accession>
<feature type="domain" description="CHCH" evidence="10">
    <location>
        <begin position="63"/>
        <end position="99"/>
    </location>
</feature>
<keyword evidence="2" id="KW-0813">Transport</keyword>
<gene>
    <name evidence="11" type="ORF">DGYR_LOCUS719</name>
</gene>
<evidence type="ECO:0000259" key="10">
    <source>
        <dbReference type="Pfam" id="PF06747"/>
    </source>
</evidence>
<evidence type="ECO:0000256" key="3">
    <source>
        <dbReference type="ARBA" id="ARBA00022927"/>
    </source>
</evidence>
<dbReference type="Proteomes" id="UP000549394">
    <property type="component" value="Unassembled WGS sequence"/>
</dbReference>
<keyword evidence="12" id="KW-1185">Reference proteome</keyword>
<dbReference type="Gene3D" id="1.10.287.2900">
    <property type="match status" value="1"/>
</dbReference>
<feature type="compositionally biased region" description="Polar residues" evidence="9">
    <location>
        <begin position="121"/>
        <end position="141"/>
    </location>
</feature>
<evidence type="ECO:0000313" key="11">
    <source>
        <dbReference type="EMBL" id="CAD5111423.1"/>
    </source>
</evidence>
<evidence type="ECO:0000256" key="8">
    <source>
        <dbReference type="ARBA" id="ARBA00023284"/>
    </source>
</evidence>
<keyword evidence="4" id="KW-0560">Oxidoreductase</keyword>
<protein>
    <submittedName>
        <fullName evidence="11">DgyrCDS731</fullName>
    </submittedName>
</protein>
<dbReference type="Pfam" id="PF06747">
    <property type="entry name" value="CHCH"/>
    <property type="match status" value="1"/>
</dbReference>